<dbReference type="OrthoDB" id="10400226at2759"/>
<proteinExistence type="predicted"/>
<accession>A0A428QQZ7</accession>
<dbReference type="AlphaFoldDB" id="A0A428QQZ7"/>
<organism evidence="1 2">
    <name type="scientific">Fusarium duplospermum</name>
    <dbReference type="NCBI Taxonomy" id="1325734"/>
    <lineage>
        <taxon>Eukaryota</taxon>
        <taxon>Fungi</taxon>
        <taxon>Dikarya</taxon>
        <taxon>Ascomycota</taxon>
        <taxon>Pezizomycotina</taxon>
        <taxon>Sordariomycetes</taxon>
        <taxon>Hypocreomycetidae</taxon>
        <taxon>Hypocreales</taxon>
        <taxon>Nectriaceae</taxon>
        <taxon>Fusarium</taxon>
        <taxon>Fusarium solani species complex</taxon>
    </lineage>
</organism>
<comment type="caution">
    <text evidence="1">The sequence shown here is derived from an EMBL/GenBank/DDBJ whole genome shotgun (WGS) entry which is preliminary data.</text>
</comment>
<gene>
    <name evidence="1" type="ORF">CEP54_003079</name>
</gene>
<name>A0A428QQZ7_9HYPO</name>
<sequence>MGSIGSRVVTVDDIHRNLRFARYPRSLPSLKPPKIKATACAALRIACTFLLVPLG</sequence>
<evidence type="ECO:0000313" key="1">
    <source>
        <dbReference type="EMBL" id="RSL67709.1"/>
    </source>
</evidence>
<protein>
    <submittedName>
        <fullName evidence="1">Uncharacterized protein</fullName>
    </submittedName>
</protein>
<keyword evidence="2" id="KW-1185">Reference proteome</keyword>
<evidence type="ECO:0000313" key="2">
    <source>
        <dbReference type="Proteomes" id="UP000288168"/>
    </source>
</evidence>
<dbReference type="Proteomes" id="UP000288168">
    <property type="component" value="Unassembled WGS sequence"/>
</dbReference>
<dbReference type="EMBL" id="NKCI01000019">
    <property type="protein sequence ID" value="RSL67709.1"/>
    <property type="molecule type" value="Genomic_DNA"/>
</dbReference>
<reference evidence="1 2" key="1">
    <citation type="submission" date="2017-06" db="EMBL/GenBank/DDBJ databases">
        <title>Comparative genomic analysis of Ambrosia Fusariam Clade fungi.</title>
        <authorList>
            <person name="Stajich J.E."/>
            <person name="Carrillo J."/>
            <person name="Kijimoto T."/>
            <person name="Eskalen A."/>
            <person name="O'Donnell K."/>
            <person name="Kasson M."/>
        </authorList>
    </citation>
    <scope>NUCLEOTIDE SEQUENCE [LARGE SCALE GENOMIC DNA]</scope>
    <source>
        <strain evidence="1 2">NRRL62584</strain>
    </source>
</reference>